<gene>
    <name evidence="1" type="ORF">L6452_14413</name>
</gene>
<protein>
    <submittedName>
        <fullName evidence="1">Uncharacterized protein</fullName>
    </submittedName>
</protein>
<dbReference type="Proteomes" id="UP001055879">
    <property type="component" value="Linkage Group LG04"/>
</dbReference>
<evidence type="ECO:0000313" key="2">
    <source>
        <dbReference type="Proteomes" id="UP001055879"/>
    </source>
</evidence>
<reference evidence="1 2" key="2">
    <citation type="journal article" date="2022" name="Mol. Ecol. Resour.">
        <title>The genomes of chicory, endive, great burdock and yacon provide insights into Asteraceae paleo-polyploidization history and plant inulin production.</title>
        <authorList>
            <person name="Fan W."/>
            <person name="Wang S."/>
            <person name="Wang H."/>
            <person name="Wang A."/>
            <person name="Jiang F."/>
            <person name="Liu H."/>
            <person name="Zhao H."/>
            <person name="Xu D."/>
            <person name="Zhang Y."/>
        </authorList>
    </citation>
    <scope>NUCLEOTIDE SEQUENCE [LARGE SCALE GENOMIC DNA]</scope>
    <source>
        <strain evidence="2">cv. Niubang</strain>
    </source>
</reference>
<reference evidence="2" key="1">
    <citation type="journal article" date="2022" name="Mol. Ecol. Resour.">
        <title>The genomes of chicory, endive, great burdock and yacon provide insights into Asteraceae palaeo-polyploidization history and plant inulin production.</title>
        <authorList>
            <person name="Fan W."/>
            <person name="Wang S."/>
            <person name="Wang H."/>
            <person name="Wang A."/>
            <person name="Jiang F."/>
            <person name="Liu H."/>
            <person name="Zhao H."/>
            <person name="Xu D."/>
            <person name="Zhang Y."/>
        </authorList>
    </citation>
    <scope>NUCLEOTIDE SEQUENCE [LARGE SCALE GENOMIC DNA]</scope>
    <source>
        <strain evidence="2">cv. Niubang</strain>
    </source>
</reference>
<dbReference type="EMBL" id="CM042050">
    <property type="protein sequence ID" value="KAI3734931.1"/>
    <property type="molecule type" value="Genomic_DNA"/>
</dbReference>
<keyword evidence="2" id="KW-1185">Reference proteome</keyword>
<organism evidence="1 2">
    <name type="scientific">Arctium lappa</name>
    <name type="common">Greater burdock</name>
    <name type="synonym">Lappa major</name>
    <dbReference type="NCBI Taxonomy" id="4217"/>
    <lineage>
        <taxon>Eukaryota</taxon>
        <taxon>Viridiplantae</taxon>
        <taxon>Streptophyta</taxon>
        <taxon>Embryophyta</taxon>
        <taxon>Tracheophyta</taxon>
        <taxon>Spermatophyta</taxon>
        <taxon>Magnoliopsida</taxon>
        <taxon>eudicotyledons</taxon>
        <taxon>Gunneridae</taxon>
        <taxon>Pentapetalae</taxon>
        <taxon>asterids</taxon>
        <taxon>campanulids</taxon>
        <taxon>Asterales</taxon>
        <taxon>Asteraceae</taxon>
        <taxon>Carduoideae</taxon>
        <taxon>Cardueae</taxon>
        <taxon>Arctiinae</taxon>
        <taxon>Arctium</taxon>
    </lineage>
</organism>
<comment type="caution">
    <text evidence="1">The sequence shown here is derived from an EMBL/GenBank/DDBJ whole genome shotgun (WGS) entry which is preliminary data.</text>
</comment>
<evidence type="ECO:0000313" key="1">
    <source>
        <dbReference type="EMBL" id="KAI3734931.1"/>
    </source>
</evidence>
<accession>A0ACB9CKY9</accession>
<name>A0ACB9CKY9_ARCLA</name>
<sequence length="272" mass="30569">MSAYGHGTESEHSASLSSGEESAGVLLMALLIALIVMLQSCQTRNSEAVETSKSIDQSYNGYCKVAALHAELNSFESYSLPEFCTDLVVDYMKNGRYKSDLSSMVSIVEDYFKNVTPVVGGRDVVLIDVDDLLPSDSFYTNSLFYRFRDDGKEAKHVFLLEIYTKLRSGGWPLVLFSREPEKQRSVIVDKLIAAGFEGWSKLIMRSDEEMKMDTRNYFFKQKAIMQAKGYHITAVISSRMDALVGPFIRARIFKLPNPSSQPSMIDTPKAER</sequence>
<proteinExistence type="predicted"/>